<keyword evidence="3" id="KW-1003">Cell membrane</keyword>
<feature type="transmembrane region" description="Helical" evidence="12">
    <location>
        <begin position="246"/>
        <end position="266"/>
    </location>
</feature>
<dbReference type="AlphaFoldDB" id="A0A1G6SKY4"/>
<reference evidence="14 15" key="1">
    <citation type="submission" date="2016-10" db="EMBL/GenBank/DDBJ databases">
        <authorList>
            <person name="Varghese N."/>
            <person name="Submissions S."/>
        </authorList>
    </citation>
    <scope>NUCLEOTIDE SEQUENCE [LARGE SCALE GENOMIC DNA]</scope>
    <source>
        <strain evidence="14 15">WG10</strain>
    </source>
</reference>
<comment type="similarity">
    <text evidence="2">Belongs to the cation transport ATPase (P-type) (TC 3.A.3) family. Type IIA subfamily.</text>
</comment>
<dbReference type="InterPro" id="IPR044492">
    <property type="entry name" value="P_typ_ATPase_HD_dom"/>
</dbReference>
<dbReference type="PANTHER" id="PTHR43294">
    <property type="entry name" value="SODIUM/POTASSIUM-TRANSPORTING ATPASE SUBUNIT ALPHA"/>
    <property type="match status" value="1"/>
</dbReference>
<keyword evidence="6" id="KW-0547">Nucleotide-binding</keyword>
<dbReference type="InterPro" id="IPR023214">
    <property type="entry name" value="HAD_sf"/>
</dbReference>
<dbReference type="InterPro" id="IPR008250">
    <property type="entry name" value="ATPase_P-typ_transduc_dom_A_sf"/>
</dbReference>
<evidence type="ECO:0000256" key="3">
    <source>
        <dbReference type="ARBA" id="ARBA00022475"/>
    </source>
</evidence>
<proteinExistence type="inferred from homology"/>
<dbReference type="PROSITE" id="PS00154">
    <property type="entry name" value="ATPASE_E1_E2"/>
    <property type="match status" value="1"/>
</dbReference>
<evidence type="ECO:0000313" key="14">
    <source>
        <dbReference type="EMBL" id="SDD17539.1"/>
    </source>
</evidence>
<feature type="transmembrane region" description="Helical" evidence="12">
    <location>
        <begin position="854"/>
        <end position="871"/>
    </location>
</feature>
<evidence type="ECO:0000256" key="1">
    <source>
        <dbReference type="ARBA" id="ARBA00004651"/>
    </source>
</evidence>
<dbReference type="RefSeq" id="WP_149796913.1">
    <property type="nucleotide sequence ID" value="NZ_FMYT01000031.1"/>
</dbReference>
<dbReference type="Pfam" id="PF13246">
    <property type="entry name" value="Cation_ATPase"/>
    <property type="match status" value="1"/>
</dbReference>
<dbReference type="PRINTS" id="PR00121">
    <property type="entry name" value="NAKATPASE"/>
</dbReference>
<evidence type="ECO:0000256" key="12">
    <source>
        <dbReference type="SAM" id="Phobius"/>
    </source>
</evidence>
<keyword evidence="4" id="KW-0597">Phosphoprotein</keyword>
<dbReference type="InterPro" id="IPR004014">
    <property type="entry name" value="ATPase_P-typ_cation-transptr_N"/>
</dbReference>
<dbReference type="Gene3D" id="1.20.1110.10">
    <property type="entry name" value="Calcium-transporting ATPase, transmembrane domain"/>
    <property type="match status" value="1"/>
</dbReference>
<dbReference type="InterPro" id="IPR050510">
    <property type="entry name" value="Cation_transp_ATPase_P-type"/>
</dbReference>
<dbReference type="GO" id="GO:1902600">
    <property type="term" value="P:proton transmembrane transport"/>
    <property type="evidence" value="ECO:0007669"/>
    <property type="project" value="TreeGrafter"/>
</dbReference>
<dbReference type="InterPro" id="IPR001757">
    <property type="entry name" value="P_typ_ATPase"/>
</dbReference>
<dbReference type="SFLD" id="SFLDF00027">
    <property type="entry name" value="p-type_atpase"/>
    <property type="match status" value="1"/>
</dbReference>
<dbReference type="PANTHER" id="PTHR43294:SF21">
    <property type="entry name" value="CATION TRANSPORTING ATPASE"/>
    <property type="match status" value="1"/>
</dbReference>
<evidence type="ECO:0000256" key="9">
    <source>
        <dbReference type="ARBA" id="ARBA00022967"/>
    </source>
</evidence>
<dbReference type="InterPro" id="IPR006068">
    <property type="entry name" value="ATPase_P-typ_cation-transptr_C"/>
</dbReference>
<keyword evidence="10 12" id="KW-1133">Transmembrane helix</keyword>
<keyword evidence="9" id="KW-1278">Translocase</keyword>
<evidence type="ECO:0000256" key="10">
    <source>
        <dbReference type="ARBA" id="ARBA00022989"/>
    </source>
</evidence>
<dbReference type="SUPFAM" id="SSF81665">
    <property type="entry name" value="Calcium ATPase, transmembrane domain M"/>
    <property type="match status" value="1"/>
</dbReference>
<dbReference type="InterPro" id="IPR023299">
    <property type="entry name" value="ATPase_P-typ_cyto_dom_N"/>
</dbReference>
<dbReference type="InterPro" id="IPR036412">
    <property type="entry name" value="HAD-like_sf"/>
</dbReference>
<dbReference type="InterPro" id="IPR059000">
    <property type="entry name" value="ATPase_P-type_domA"/>
</dbReference>
<feature type="transmembrane region" description="Helical" evidence="12">
    <location>
        <begin position="701"/>
        <end position="725"/>
    </location>
</feature>
<name>A0A1G6SKY4_9FIRM</name>
<dbReference type="InterPro" id="IPR023298">
    <property type="entry name" value="ATPase_P-typ_TM_dom_sf"/>
</dbReference>
<feature type="transmembrane region" description="Helical" evidence="12">
    <location>
        <begin position="781"/>
        <end position="801"/>
    </location>
</feature>
<dbReference type="SUPFAM" id="SSF81653">
    <property type="entry name" value="Calcium ATPase, transduction domain A"/>
    <property type="match status" value="1"/>
</dbReference>
<evidence type="ECO:0000256" key="6">
    <source>
        <dbReference type="ARBA" id="ARBA00022741"/>
    </source>
</evidence>
<evidence type="ECO:0000256" key="5">
    <source>
        <dbReference type="ARBA" id="ARBA00022692"/>
    </source>
</evidence>
<feature type="transmembrane region" description="Helical" evidence="12">
    <location>
        <begin position="813"/>
        <end position="833"/>
    </location>
</feature>
<dbReference type="Pfam" id="PF00122">
    <property type="entry name" value="E1-E2_ATPase"/>
    <property type="match status" value="1"/>
</dbReference>
<dbReference type="SMART" id="SM00831">
    <property type="entry name" value="Cation_ATPase_N"/>
    <property type="match status" value="1"/>
</dbReference>
<feature type="transmembrane region" description="Helical" evidence="12">
    <location>
        <begin position="272"/>
        <end position="295"/>
    </location>
</feature>
<dbReference type="InterPro" id="IPR018303">
    <property type="entry name" value="ATPase_P-typ_P_site"/>
</dbReference>
<dbReference type="Gene3D" id="2.70.150.10">
    <property type="entry name" value="Calcium-transporting ATPase, cytoplasmic transduction domain A"/>
    <property type="match status" value="1"/>
</dbReference>
<evidence type="ECO:0000259" key="13">
    <source>
        <dbReference type="SMART" id="SM00831"/>
    </source>
</evidence>
<dbReference type="Pfam" id="PF00689">
    <property type="entry name" value="Cation_ATPase_C"/>
    <property type="match status" value="1"/>
</dbReference>
<keyword evidence="11 12" id="KW-0472">Membrane</keyword>
<accession>A0A1G6SKY4</accession>
<dbReference type="Proteomes" id="UP000324896">
    <property type="component" value="Unassembled WGS sequence"/>
</dbReference>
<feature type="transmembrane region" description="Helical" evidence="12">
    <location>
        <begin position="58"/>
        <end position="76"/>
    </location>
</feature>
<dbReference type="GO" id="GO:0006883">
    <property type="term" value="P:intracellular sodium ion homeostasis"/>
    <property type="evidence" value="ECO:0007669"/>
    <property type="project" value="TreeGrafter"/>
</dbReference>
<dbReference type="SFLD" id="SFLDG00002">
    <property type="entry name" value="C1.7:_P-type_atpase_like"/>
    <property type="match status" value="1"/>
</dbReference>
<dbReference type="GO" id="GO:0005391">
    <property type="term" value="F:P-type sodium:potassium-exchanging transporter activity"/>
    <property type="evidence" value="ECO:0007669"/>
    <property type="project" value="TreeGrafter"/>
</dbReference>
<dbReference type="Gene3D" id="3.40.50.1000">
    <property type="entry name" value="HAD superfamily/HAD-like"/>
    <property type="match status" value="1"/>
</dbReference>
<dbReference type="PRINTS" id="PR00119">
    <property type="entry name" value="CATATPASE"/>
</dbReference>
<dbReference type="GO" id="GO:0030007">
    <property type="term" value="P:intracellular potassium ion homeostasis"/>
    <property type="evidence" value="ECO:0007669"/>
    <property type="project" value="TreeGrafter"/>
</dbReference>
<dbReference type="SFLD" id="SFLDS00003">
    <property type="entry name" value="Haloacid_Dehalogenase"/>
    <property type="match status" value="1"/>
</dbReference>
<evidence type="ECO:0000256" key="4">
    <source>
        <dbReference type="ARBA" id="ARBA00022553"/>
    </source>
</evidence>
<evidence type="ECO:0000256" key="7">
    <source>
        <dbReference type="ARBA" id="ARBA00022840"/>
    </source>
</evidence>
<evidence type="ECO:0000256" key="11">
    <source>
        <dbReference type="ARBA" id="ARBA00023136"/>
    </source>
</evidence>
<dbReference type="FunFam" id="2.70.150.10:FF:000160">
    <property type="entry name" value="Sarcoplasmic/endoplasmic reticulum calcium ATPase 1"/>
    <property type="match status" value="1"/>
</dbReference>
<dbReference type="Gene3D" id="3.40.1110.10">
    <property type="entry name" value="Calcium-transporting ATPase, cytoplasmic domain N"/>
    <property type="match status" value="1"/>
</dbReference>
<keyword evidence="8" id="KW-0460">Magnesium</keyword>
<protein>
    <submittedName>
        <fullName evidence="14">Ca2+-transporting ATPase</fullName>
    </submittedName>
</protein>
<comment type="subcellular location">
    <subcellularLocation>
        <location evidence="1">Cell membrane</location>
        <topology evidence="1">Multi-pass membrane protein</topology>
    </subcellularLocation>
</comment>
<feature type="transmembrane region" description="Helical" evidence="12">
    <location>
        <begin position="877"/>
        <end position="901"/>
    </location>
</feature>
<dbReference type="Pfam" id="PF00690">
    <property type="entry name" value="Cation_ATPase_N"/>
    <property type="match status" value="1"/>
</dbReference>
<keyword evidence="5 12" id="KW-0812">Transmembrane</keyword>
<dbReference type="GO" id="GO:0036376">
    <property type="term" value="P:sodium ion export across plasma membrane"/>
    <property type="evidence" value="ECO:0007669"/>
    <property type="project" value="TreeGrafter"/>
</dbReference>
<dbReference type="NCBIfam" id="TIGR01494">
    <property type="entry name" value="ATPase_P-type"/>
    <property type="match status" value="3"/>
</dbReference>
<evidence type="ECO:0000256" key="8">
    <source>
        <dbReference type="ARBA" id="ARBA00022842"/>
    </source>
</evidence>
<dbReference type="SUPFAM" id="SSF56784">
    <property type="entry name" value="HAD-like"/>
    <property type="match status" value="1"/>
</dbReference>
<dbReference type="EMBL" id="FMYT01000031">
    <property type="protein sequence ID" value="SDD17539.1"/>
    <property type="molecule type" value="Genomic_DNA"/>
</dbReference>
<dbReference type="GO" id="GO:1990573">
    <property type="term" value="P:potassium ion import across plasma membrane"/>
    <property type="evidence" value="ECO:0007669"/>
    <property type="project" value="TreeGrafter"/>
</dbReference>
<dbReference type="GO" id="GO:0016887">
    <property type="term" value="F:ATP hydrolysis activity"/>
    <property type="evidence" value="ECO:0007669"/>
    <property type="project" value="InterPro"/>
</dbReference>
<evidence type="ECO:0000313" key="15">
    <source>
        <dbReference type="Proteomes" id="UP000324896"/>
    </source>
</evidence>
<organism evidence="14 15">
    <name type="scientific">Halanaerobium congolense</name>
    <dbReference type="NCBI Taxonomy" id="54121"/>
    <lineage>
        <taxon>Bacteria</taxon>
        <taxon>Bacillati</taxon>
        <taxon>Bacillota</taxon>
        <taxon>Clostridia</taxon>
        <taxon>Halanaerobiales</taxon>
        <taxon>Halanaerobiaceae</taxon>
        <taxon>Halanaerobium</taxon>
    </lineage>
</organism>
<dbReference type="SUPFAM" id="SSF81660">
    <property type="entry name" value="Metal cation-transporting ATPase, ATP-binding domain N"/>
    <property type="match status" value="1"/>
</dbReference>
<dbReference type="GO" id="GO:0005886">
    <property type="term" value="C:plasma membrane"/>
    <property type="evidence" value="ECO:0007669"/>
    <property type="project" value="UniProtKB-SubCell"/>
</dbReference>
<sequence>MTEKEFYRQKGTEILEKLETSKKGLSSSEAAKRLKKNGKNVLEAKAKKSLVAIFFEQFKDVLVILLLIAAVMSLLIGSYRDATVMLMIAVLNSVIGFMQEYKAEKIMDSLNKLVNSPSKVIRDDQIGEISQEELVVGDIVSLEEGDKIPADLRIIESFNLKTNDVSLTGESMPQEKQSNYIEEERPLADRDNMAYLGTTVAAGSAKGVVVRTGMDTEMGKIASMTQEEDKSRSPLQDELHTVANRIGIFAVVVGFTLFGVSIYRGYGLNFALIYALGVAAAVVPQALPMQVTVALSQGVKRLAGKNAVVKKLSSAETLGSTNVICTDKTGTLTKNEMTVKKVYFDGREYEVTGLGYKPEGELIGEDGEPLTEAEIAEMEIIFDAATMASNAEIHEPDEEHPGWYAIGDPTEAALITLSTKLGTRSPKEDEENPELHEFSFDSDRKRMSSIREFEDGNYLKMKGALGSVLSVSKHILKDGEIVEITEEDKERLKELNEKYSKDAMRVLAVAYRKLEDEETDYVLEEIEKDVIFLGMVAMIDPPKEGVKEAIQESHDAYIDTYIMTGDHATTAQAVGKEISLSVDDEDVPVFTSKDLEEMSEEKLRQTMEENKSLIFSRVSPEDKLRIVKNLKEQQKIVAVTGDGVNDAPALKSAHIGVAMGQMGTDVSKEASELILLDDSYPTLVYAIKEGRTIYNNLKKTILGTLTANGAELTLVLLGLIAAALFDLPIPILAIQILSIDLLAEILPLTAYTFDPASEQIMTVPPRSQDDHIVNKKSFSRFAFMALVIGGFAYFNFYSFINGRISAVSEGGKLYAQATTISYLTVACLQWINIMSLRYEYQSIFSKSFFNNPKMLYAILISIGLVLGVVYIPNINDFLGFAGVGIAAWSRILTSSVLFLILNEVIKFFRRRKANV</sequence>
<gene>
    <name evidence="14" type="ORF">SAMN04488597_1314</name>
</gene>
<dbReference type="GO" id="GO:0005524">
    <property type="term" value="F:ATP binding"/>
    <property type="evidence" value="ECO:0007669"/>
    <property type="project" value="UniProtKB-KW"/>
</dbReference>
<keyword evidence="7" id="KW-0067">ATP-binding</keyword>
<evidence type="ECO:0000256" key="2">
    <source>
        <dbReference type="ARBA" id="ARBA00005675"/>
    </source>
</evidence>
<feature type="domain" description="Cation-transporting P-type ATPase N-terminal" evidence="13">
    <location>
        <begin position="5"/>
        <end position="78"/>
    </location>
</feature>